<dbReference type="SUPFAM" id="SSF52058">
    <property type="entry name" value="L domain-like"/>
    <property type="match status" value="1"/>
</dbReference>
<dbReference type="Proteomes" id="UP000623129">
    <property type="component" value="Unassembled WGS sequence"/>
</dbReference>
<evidence type="ECO:0000256" key="1">
    <source>
        <dbReference type="ARBA" id="ARBA00004196"/>
    </source>
</evidence>
<comment type="caution">
    <text evidence="2">The sequence shown here is derived from an EMBL/GenBank/DDBJ whole genome shotgun (WGS) entry which is preliminary data.</text>
</comment>
<comment type="subcellular location">
    <subcellularLocation>
        <location evidence="1">Cell envelope</location>
    </subcellularLocation>
</comment>
<accession>A0A833Q8Z0</accession>
<evidence type="ECO:0000313" key="2">
    <source>
        <dbReference type="EMBL" id="KAF3321490.1"/>
    </source>
</evidence>
<protein>
    <submittedName>
        <fullName evidence="2">Polygalacturonase inhibitor 1</fullName>
    </submittedName>
</protein>
<dbReference type="InterPro" id="IPR051848">
    <property type="entry name" value="PGIP"/>
</dbReference>
<dbReference type="PANTHER" id="PTHR48059:SF4">
    <property type="entry name" value="POLYGALACTURONASE INHIBITOR 1-RELATED"/>
    <property type="match status" value="1"/>
</dbReference>
<name>A0A833Q8Z0_9POAL</name>
<organism evidence="2 3">
    <name type="scientific">Carex littledalei</name>
    <dbReference type="NCBI Taxonomy" id="544730"/>
    <lineage>
        <taxon>Eukaryota</taxon>
        <taxon>Viridiplantae</taxon>
        <taxon>Streptophyta</taxon>
        <taxon>Embryophyta</taxon>
        <taxon>Tracheophyta</taxon>
        <taxon>Spermatophyta</taxon>
        <taxon>Magnoliopsida</taxon>
        <taxon>Liliopsida</taxon>
        <taxon>Poales</taxon>
        <taxon>Cyperaceae</taxon>
        <taxon>Cyperoideae</taxon>
        <taxon>Cariceae</taxon>
        <taxon>Carex</taxon>
        <taxon>Carex subgen. Euthyceras</taxon>
    </lineage>
</organism>
<dbReference type="AlphaFoldDB" id="A0A833Q8Z0"/>
<keyword evidence="3" id="KW-1185">Reference proteome</keyword>
<gene>
    <name evidence="2" type="ORF">FCM35_KLT14743</name>
</gene>
<dbReference type="EMBL" id="SWLB01000027">
    <property type="protein sequence ID" value="KAF3321490.1"/>
    <property type="molecule type" value="Genomic_DNA"/>
</dbReference>
<dbReference type="InterPro" id="IPR032675">
    <property type="entry name" value="LRR_dom_sf"/>
</dbReference>
<evidence type="ECO:0000313" key="3">
    <source>
        <dbReference type="Proteomes" id="UP000623129"/>
    </source>
</evidence>
<sequence length="118" mass="13421">MLLKMKKQLGNPDILRKWVKGFEYCGIKFYKPPDSFVYIACTGTGRVSNLRIKNRDFSATFPYAICGLTELVSLHIYNWPRLHGPIPPCIHKLVNLSLLVITETSLSDSLLVFPKIPI</sequence>
<proteinExistence type="predicted"/>
<dbReference type="PANTHER" id="PTHR48059">
    <property type="entry name" value="POLYGALACTURONASE INHIBITOR 1"/>
    <property type="match status" value="1"/>
</dbReference>
<dbReference type="Gene3D" id="3.80.10.10">
    <property type="entry name" value="Ribonuclease Inhibitor"/>
    <property type="match status" value="1"/>
</dbReference>
<reference evidence="2" key="1">
    <citation type="submission" date="2020-01" db="EMBL/GenBank/DDBJ databases">
        <title>Genome sequence of Kobresia littledalei, the first chromosome-level genome in the family Cyperaceae.</title>
        <authorList>
            <person name="Qu G."/>
        </authorList>
    </citation>
    <scope>NUCLEOTIDE SEQUENCE</scope>
    <source>
        <strain evidence="2">C.B.Clarke</strain>
        <tissue evidence="2">Leaf</tissue>
    </source>
</reference>